<name>A0A382DZA5_9ZZZZ</name>
<dbReference type="InterPro" id="IPR006171">
    <property type="entry name" value="TOPRIM_dom"/>
</dbReference>
<accession>A0A382DZA5</accession>
<dbReference type="Pfam" id="PF10410">
    <property type="entry name" value="DnaB_bind"/>
    <property type="match status" value="1"/>
</dbReference>
<feature type="non-terminal residue" evidence="2">
    <location>
        <position position="1"/>
    </location>
</feature>
<dbReference type="SMART" id="SM00493">
    <property type="entry name" value="TOPRIM"/>
    <property type="match status" value="1"/>
</dbReference>
<dbReference type="PROSITE" id="PS50880">
    <property type="entry name" value="TOPRIM"/>
    <property type="match status" value="1"/>
</dbReference>
<evidence type="ECO:0000313" key="2">
    <source>
        <dbReference type="EMBL" id="SVB43224.1"/>
    </source>
</evidence>
<dbReference type="InterPro" id="IPR034151">
    <property type="entry name" value="TOPRIM_DnaG_bac"/>
</dbReference>
<sequence>KILFGFHLAKDHIKEKGAVIVEGYMDAIVAHQAGFRNVVASMGTALTVHQVSLLNGITTDVILALDPDEAGQEATLRSLESSWRILQRNTVNQMPTSTTYRRSSAPNIRVASLPYGKDPDKIILENPNAWEDILSDSVPVLDFLFTALSSKLDLSTAHGKAQVAAPLLRLVSSIPEPFEQDRQFRRVSELLEVSEDTLKASMEGYKRPAERRMNFRRKEMVIEATFDRLERDPLEEYCLVLLIQNPKLDQFASNLRSEHFERMDNREAYGIWVNNSNETTLNGETNDHFAYLMTKVLPIMSMKEKEQALGGSLLRLEERRLRRIKEEEALRLDSMTYDQIIEHENEILKVNGEIKTLFRARSNS</sequence>
<dbReference type="PANTHER" id="PTHR30313">
    <property type="entry name" value="DNA PRIMASE"/>
    <property type="match status" value="1"/>
</dbReference>
<dbReference type="InterPro" id="IPR019475">
    <property type="entry name" value="DNA_primase_DnaB-bd"/>
</dbReference>
<dbReference type="InterPro" id="IPR050219">
    <property type="entry name" value="DnaG_primase"/>
</dbReference>
<organism evidence="2">
    <name type="scientific">marine metagenome</name>
    <dbReference type="NCBI Taxonomy" id="408172"/>
    <lineage>
        <taxon>unclassified sequences</taxon>
        <taxon>metagenomes</taxon>
        <taxon>ecological metagenomes</taxon>
    </lineage>
</organism>
<dbReference type="GO" id="GO:0006269">
    <property type="term" value="P:DNA replication, synthesis of primer"/>
    <property type="evidence" value="ECO:0007669"/>
    <property type="project" value="TreeGrafter"/>
</dbReference>
<proteinExistence type="predicted"/>
<dbReference type="EMBL" id="UINC01041655">
    <property type="protein sequence ID" value="SVB43224.1"/>
    <property type="molecule type" value="Genomic_DNA"/>
</dbReference>
<evidence type="ECO:0000259" key="1">
    <source>
        <dbReference type="PROSITE" id="PS50880"/>
    </source>
</evidence>
<protein>
    <recommendedName>
        <fullName evidence="1">Toprim domain-containing protein</fullName>
    </recommendedName>
</protein>
<dbReference type="Gene3D" id="3.40.1360.10">
    <property type="match status" value="1"/>
</dbReference>
<dbReference type="GO" id="GO:0016779">
    <property type="term" value="F:nucleotidyltransferase activity"/>
    <property type="evidence" value="ECO:0007669"/>
    <property type="project" value="InterPro"/>
</dbReference>
<dbReference type="CDD" id="cd03364">
    <property type="entry name" value="TOPRIM_DnaG_primases"/>
    <property type="match status" value="1"/>
</dbReference>
<dbReference type="AlphaFoldDB" id="A0A382DZA5"/>
<dbReference type="Pfam" id="PF13662">
    <property type="entry name" value="Toprim_4"/>
    <property type="match status" value="1"/>
</dbReference>
<reference evidence="2" key="1">
    <citation type="submission" date="2018-05" db="EMBL/GenBank/DDBJ databases">
        <authorList>
            <person name="Lanie J.A."/>
            <person name="Ng W.-L."/>
            <person name="Kazmierczak K.M."/>
            <person name="Andrzejewski T.M."/>
            <person name="Davidsen T.M."/>
            <person name="Wayne K.J."/>
            <person name="Tettelin H."/>
            <person name="Glass J.I."/>
            <person name="Rusch D."/>
            <person name="Podicherti R."/>
            <person name="Tsui H.-C.T."/>
            <person name="Winkler M.E."/>
        </authorList>
    </citation>
    <scope>NUCLEOTIDE SEQUENCE</scope>
</reference>
<dbReference type="Gene3D" id="1.20.50.20">
    <property type="entry name" value="DnaG, RNA polymerase domain, helical bundle"/>
    <property type="match status" value="1"/>
</dbReference>
<gene>
    <name evidence="2" type="ORF">METZ01_LOCUS196078</name>
</gene>
<feature type="domain" description="Toprim" evidence="1">
    <location>
        <begin position="16"/>
        <end position="106"/>
    </location>
</feature>
<dbReference type="PANTHER" id="PTHR30313:SF2">
    <property type="entry name" value="DNA PRIMASE"/>
    <property type="match status" value="1"/>
</dbReference>
<dbReference type="GO" id="GO:0005737">
    <property type="term" value="C:cytoplasm"/>
    <property type="evidence" value="ECO:0007669"/>
    <property type="project" value="TreeGrafter"/>
</dbReference>
<dbReference type="SUPFAM" id="SSF56731">
    <property type="entry name" value="DNA primase core"/>
    <property type="match status" value="1"/>
</dbReference>